<dbReference type="InterPro" id="IPR019931">
    <property type="entry name" value="LPXTG_anchor"/>
</dbReference>
<dbReference type="AlphaFoldDB" id="A0A1X1KXK8"/>
<keyword evidence="7" id="KW-0812">Transmembrane</keyword>
<organism evidence="9 10">
    <name type="scientific">Streptococcus mitis</name>
    <dbReference type="NCBI Taxonomy" id="28037"/>
    <lineage>
        <taxon>Bacteria</taxon>
        <taxon>Bacillati</taxon>
        <taxon>Bacillota</taxon>
        <taxon>Bacilli</taxon>
        <taxon>Lactobacillales</taxon>
        <taxon>Streptococcaceae</taxon>
        <taxon>Streptococcus</taxon>
        <taxon>Streptococcus mitis group</taxon>
    </lineage>
</organism>
<sequence length="779" mass="80673">AEEKAQAKEDAKAKADAAKQAIDNATTNDAVTQAKNAGVTSVSSVTPTPTAKPAAKQAIDDALKVKNDAIDANNDLTAEEKAKAKEDAKAKADAAKQAIDNATTNDAVEQAKNDGATSVDSVTPTPVAKPAGKQAIDDALKAKNDEIDANNDLTDEEKTAAKADAKAKADAAKQAIDNATTNDVVEQAKNDGATSVSSVTPTPTAKPAAKQAIDDALKAKNDTIDANNDLTAEEKAKAKEDAKAKADAAKQAIDNATTNDVVEQAKNDGATSVSSVTPTPTAKPAAKKAIDDALKAKNDAIDANNDLTAEEKAKAKEDAKAKADAAKAIIYNATTNAEVEQAKVTGTTEVNNVNPTPVAKPAAKTAIDDALKAKNDAIDANNDLTDEEKTAAKADAKAKANAAKQAIDNATTNDVVTQAKNVGTTSVDSVNPDGLAKSAAKQSIDEALKAKTDEIDSRTDLTDEEKTAAKAGAKDKADAAKEAIDKATTNAEVNQAQSTGTTEVTSVNPEALTKSAAKQSIDEALKAKNAEIDARTDLTDEEKTAAKAEVKKKADAEKEAIDKATTNAEVEQAKISGTSEVTSVNPQPEAKPEAKKAINDALKAKNDEIDARTDLTYEEKTAAKSEAKAKADAAKAAIDNATTNSEVDQAKSTGIEEVNSVNPIAQIRPAVGASAGVHINSANPTSKEKPQEKQAIDQVLKTDEAKAKVKDSVASTISQLENENQQVATNQRVVARELPNTGTTESITAMVAAAASAILGFGLIARRRKEDEEDKLENQ</sequence>
<evidence type="ECO:0000313" key="9">
    <source>
        <dbReference type="EMBL" id="ORP04185.1"/>
    </source>
</evidence>
<keyword evidence="4" id="KW-0572">Peptidoglycan-anchor</keyword>
<dbReference type="NCBIfam" id="TIGR01167">
    <property type="entry name" value="LPXTG_anchor"/>
    <property type="match status" value="1"/>
</dbReference>
<feature type="compositionally biased region" description="Basic and acidic residues" evidence="6">
    <location>
        <begin position="449"/>
        <end position="485"/>
    </location>
</feature>
<feature type="compositionally biased region" description="Low complexity" evidence="6">
    <location>
        <begin position="193"/>
        <end position="210"/>
    </location>
</feature>
<feature type="compositionally biased region" description="Polar residues" evidence="6">
    <location>
        <begin position="490"/>
        <end position="508"/>
    </location>
</feature>
<evidence type="ECO:0000259" key="8">
    <source>
        <dbReference type="PROSITE" id="PS50847"/>
    </source>
</evidence>
<reference evidence="9 10" key="1">
    <citation type="journal article" date="2016" name="Eur. J. Clin. Microbiol. Infect. Dis.">
        <title>Whole genome sequencing as a tool for phylogenetic analysis of clinical strains of Mitis group streptococci.</title>
        <authorList>
            <person name="Rasmussen L.H."/>
            <person name="Dargis R."/>
            <person name="Hojholt K."/>
            <person name="Christensen J.J."/>
            <person name="Skovgaard O."/>
            <person name="Justesen U.S."/>
            <person name="Rosenvinge F.S."/>
            <person name="Moser C."/>
            <person name="Lukjancenko O."/>
            <person name="Rasmussen S."/>
            <person name="Nielsen X.C."/>
        </authorList>
    </citation>
    <scope>NUCLEOTIDE SEQUENCE [LARGE SCALE GENOMIC DNA]</scope>
    <source>
        <strain evidence="9 10">B_5756_13</strain>
    </source>
</reference>
<dbReference type="Pfam" id="PF00746">
    <property type="entry name" value="Gram_pos_anchor"/>
    <property type="match status" value="1"/>
</dbReference>
<feature type="compositionally biased region" description="Polar residues" evidence="6">
    <location>
        <begin position="575"/>
        <end position="586"/>
    </location>
</feature>
<keyword evidence="3" id="KW-0732">Signal</keyword>
<feature type="coiled-coil region" evidence="5">
    <location>
        <begin position="617"/>
        <end position="644"/>
    </location>
</feature>
<evidence type="ECO:0000256" key="2">
    <source>
        <dbReference type="ARBA" id="ARBA00022525"/>
    </source>
</evidence>
<protein>
    <submittedName>
        <fullName evidence="9">Matrix-binding protein</fullName>
    </submittedName>
</protein>
<feature type="domain" description="Gram-positive cocci surface proteins LPxTG" evidence="8">
    <location>
        <begin position="738"/>
        <end position="776"/>
    </location>
</feature>
<dbReference type="Pfam" id="PF07564">
    <property type="entry name" value="DUF1542"/>
    <property type="match status" value="9"/>
</dbReference>
<feature type="non-terminal residue" evidence="9">
    <location>
        <position position="1"/>
    </location>
</feature>
<feature type="region of interest" description="Disordered" evidence="6">
    <location>
        <begin position="84"/>
        <end position="133"/>
    </location>
</feature>
<dbReference type="RefSeq" id="WP_142358491.1">
    <property type="nucleotide sequence ID" value="NZ_NCVM01000023.1"/>
</dbReference>
<feature type="region of interest" description="Disordered" evidence="6">
    <location>
        <begin position="550"/>
        <end position="595"/>
    </location>
</feature>
<evidence type="ECO:0000256" key="1">
    <source>
        <dbReference type="ARBA" id="ARBA00022512"/>
    </source>
</evidence>
<proteinExistence type="predicted"/>
<evidence type="ECO:0000256" key="3">
    <source>
        <dbReference type="ARBA" id="ARBA00022729"/>
    </source>
</evidence>
<feature type="compositionally biased region" description="Polar residues" evidence="6">
    <location>
        <begin position="115"/>
        <end position="124"/>
    </location>
</feature>
<feature type="compositionally biased region" description="Basic and acidic residues" evidence="6">
    <location>
        <begin position="212"/>
        <end position="223"/>
    </location>
</feature>
<feature type="coiled-coil region" evidence="5">
    <location>
        <begin position="1"/>
        <end position="28"/>
    </location>
</feature>
<keyword evidence="2" id="KW-0964">Secreted</keyword>
<dbReference type="EMBL" id="NCVM01000023">
    <property type="protein sequence ID" value="ORP04185.1"/>
    <property type="molecule type" value="Genomic_DNA"/>
</dbReference>
<name>A0A1X1KXK8_STRMT</name>
<keyword evidence="1" id="KW-0134">Cell wall</keyword>
<evidence type="ECO:0000256" key="4">
    <source>
        <dbReference type="ARBA" id="ARBA00023088"/>
    </source>
</evidence>
<feature type="compositionally biased region" description="Basic and acidic residues" evidence="6">
    <location>
        <begin position="232"/>
        <end position="243"/>
    </location>
</feature>
<feature type="coiled-coil region" evidence="5">
    <location>
        <begin position="367"/>
        <end position="413"/>
    </location>
</feature>
<evidence type="ECO:0000313" key="10">
    <source>
        <dbReference type="Proteomes" id="UP000193388"/>
    </source>
</evidence>
<comment type="caution">
    <text evidence="9">The sequence shown here is derived from an EMBL/GenBank/DDBJ whole genome shotgun (WGS) entry which is preliminary data.</text>
</comment>
<feature type="compositionally biased region" description="Basic and acidic residues" evidence="6">
    <location>
        <begin position="550"/>
        <end position="562"/>
    </location>
</feature>
<dbReference type="InterPro" id="IPR011439">
    <property type="entry name" value="DUF1542"/>
</dbReference>
<keyword evidence="7" id="KW-0472">Membrane</keyword>
<feature type="region of interest" description="Disordered" evidence="6">
    <location>
        <begin position="189"/>
        <end position="243"/>
    </location>
</feature>
<keyword evidence="7" id="KW-1133">Transmembrane helix</keyword>
<feature type="region of interest" description="Disordered" evidence="6">
    <location>
        <begin position="266"/>
        <end position="288"/>
    </location>
</feature>
<evidence type="ECO:0000256" key="5">
    <source>
        <dbReference type="SAM" id="Coils"/>
    </source>
</evidence>
<dbReference type="Proteomes" id="UP000193388">
    <property type="component" value="Unassembled WGS sequence"/>
</dbReference>
<feature type="transmembrane region" description="Helical" evidence="7">
    <location>
        <begin position="747"/>
        <end position="765"/>
    </location>
</feature>
<keyword evidence="5" id="KW-0175">Coiled coil</keyword>
<gene>
    <name evidence="9" type="ORF">B7693_01885</name>
</gene>
<feature type="compositionally biased region" description="Basic and acidic residues" evidence="6">
    <location>
        <begin position="84"/>
        <end position="94"/>
    </location>
</feature>
<dbReference type="PROSITE" id="PS50847">
    <property type="entry name" value="GRAM_POS_ANCHORING"/>
    <property type="match status" value="1"/>
</dbReference>
<accession>A0A1X1KXK8</accession>
<evidence type="ECO:0000256" key="7">
    <source>
        <dbReference type="SAM" id="Phobius"/>
    </source>
</evidence>
<feature type="region of interest" description="Disordered" evidence="6">
    <location>
        <begin position="449"/>
        <end position="519"/>
    </location>
</feature>
<evidence type="ECO:0000256" key="6">
    <source>
        <dbReference type="SAM" id="MobiDB-lite"/>
    </source>
</evidence>